<dbReference type="RefSeq" id="XP_052905477.1">
    <property type="nucleotide sequence ID" value="XM_053048717.1"/>
</dbReference>
<dbReference type="Proteomes" id="UP000054524">
    <property type="component" value="Unassembled WGS sequence"/>
</dbReference>
<keyword evidence="1" id="KW-0472">Membrane</keyword>
<keyword evidence="1" id="KW-0812">Transmembrane</keyword>
<dbReference type="AlphaFoldDB" id="A0A086J454"/>
<keyword evidence="3" id="KW-1185">Reference proteome</keyword>
<accession>A0A086J454</accession>
<evidence type="ECO:0000313" key="2">
    <source>
        <dbReference type="EMBL" id="KFG26922.1"/>
    </source>
</evidence>
<gene>
    <name evidence="2" type="ORF">NESG_01078</name>
</gene>
<comment type="caution">
    <text evidence="2">The sequence shown here is derived from an EMBL/GenBank/DDBJ whole genome shotgun (WGS) entry which is preliminary data.</text>
</comment>
<evidence type="ECO:0000256" key="1">
    <source>
        <dbReference type="SAM" id="Phobius"/>
    </source>
</evidence>
<evidence type="ECO:0000313" key="3">
    <source>
        <dbReference type="Proteomes" id="UP000054524"/>
    </source>
</evidence>
<feature type="transmembrane region" description="Helical" evidence="1">
    <location>
        <begin position="21"/>
        <end position="38"/>
    </location>
</feature>
<organism evidence="2 3">
    <name type="scientific">Nematocida ausubeli (strain ATCC PRA-371 / ERTm2)</name>
    <name type="common">Nematode killer fungus</name>
    <dbReference type="NCBI Taxonomy" id="1913371"/>
    <lineage>
        <taxon>Eukaryota</taxon>
        <taxon>Fungi</taxon>
        <taxon>Fungi incertae sedis</taxon>
        <taxon>Microsporidia</taxon>
        <taxon>Nematocida</taxon>
    </lineage>
</organism>
<dbReference type="EMBL" id="AKIJ01000002">
    <property type="protein sequence ID" value="KFG26922.1"/>
    <property type="molecule type" value="Genomic_DNA"/>
</dbReference>
<protein>
    <submittedName>
        <fullName evidence="2">Uncharacterized protein</fullName>
    </submittedName>
</protein>
<proteinExistence type="predicted"/>
<dbReference type="GeneID" id="77676051"/>
<dbReference type="HOGENOM" id="CLU_009683_3_0_1"/>
<name>A0A086J454_NEMA1</name>
<keyword evidence="1" id="KW-1133">Transmembrane helix</keyword>
<sequence length="907" mass="105508">MAKSNTLRRENQPYLIKIHPSVIWIKTAVLVSILLINIHRANMTLDEIETTLQFEIAADSSPVKINPEGPLNFLRGYIYQKMECMYNKRFFAPQINTEYNLEHCRYKGCLKYTYTRNRKIDMAYKALSSSEMDVYNEQYHNYLIELFPSPTGDISIETRVSRSFIRALRAEKTEKHALQILAMLLLFSEGVDIPIEFTQSALKVYEADKEKGIYFEVPTVIERLCAKTGELEKLKQEKFIKIISFFQKNATKNEVLSMMKDKCSLEEVATGKFLDSPKFLIQSYIFGFIDSAEHAIEFIQAVHTMTEKYAPKTEAPSKGDCVYDRLFKPAGTAANINFMALMKSTQEILNRYRVFPFADSTQLPSYTSVPRYSRKTNTFSTNHSKDYSNCVECMILSLFCCLAYDPAEGIYRTDHMGNVSKELKEFFAPEENKSFDTTKAEFQIRWCRVVACLDEPRITYLRGRNELDSGIINMLMVIAEIVNISKKEKDIILGFSERLKEKREKEEEDEEEDDGLYNSIREYTKELLKRLSNIEIVDVEFFALESYKCNNGRYDISGHITISFETSDIKNEIVLEISKTHATIGIKPAVMNIWDNRMSKLKGVADSCKNRTEFIENLFAAYVDYEVRKLDTLENNREFIKAQVRKTIENKFTDINRLLLVKKISDLDYKAELIDRSIVYTLNQKLSPEHPLVRFTSNIIGSTELDNRDIAEKILPVTICAGLLNKKSENPSYPNINLEKDRYRRIKDNIKYFGIFEYVLECDISIFIVWMKYFIDNCDLNEEGIYKSLHLSFVDKFCIYIFKDQNMEWSNIVDKTITRDYPEKKDAILNHLHYSWFLYLILENISAIELIKANFDAIQNPNYIPATFKYDDEKKIAQILTGLKGQICTSEGSTAKFYQLLRQYNPI</sequence>
<reference evidence="2 3" key="1">
    <citation type="journal article" date="2014" name="Genome Announc.">
        <title>Genome Sequence of the Microsporidian Species Nematocida sp1 Strain ERTm6 (ATCC PRA-372).</title>
        <authorList>
            <person name="Bakowski M.A."/>
            <person name="Priest M."/>
            <person name="Young S."/>
            <person name="Cuomo C.A."/>
            <person name="Troemel E.R."/>
        </authorList>
    </citation>
    <scope>NUCLEOTIDE SEQUENCE [LARGE SCALE GENOMIC DNA]</scope>
    <source>
        <strain evidence="2 3">ERTm6</strain>
    </source>
</reference>